<keyword evidence="1" id="KW-0812">Transmembrane</keyword>
<name>A0ABU8QDA4_9RHOB</name>
<evidence type="ECO:0000313" key="2">
    <source>
        <dbReference type="EMBL" id="MEJ5217391.1"/>
    </source>
</evidence>
<accession>A0ABU8QDA4</accession>
<organism evidence="2 3">
    <name type="scientific">Cognatishimia coralii</name>
    <dbReference type="NCBI Taxonomy" id="3083254"/>
    <lineage>
        <taxon>Bacteria</taxon>
        <taxon>Pseudomonadati</taxon>
        <taxon>Pseudomonadota</taxon>
        <taxon>Alphaproteobacteria</taxon>
        <taxon>Rhodobacterales</taxon>
        <taxon>Paracoccaceae</taxon>
        <taxon>Cognatishimia</taxon>
    </lineage>
</organism>
<dbReference type="EMBL" id="JBBGAZ010000001">
    <property type="protein sequence ID" value="MEJ5217391.1"/>
    <property type="molecule type" value="Genomic_DNA"/>
</dbReference>
<dbReference type="Proteomes" id="UP001368270">
    <property type="component" value="Unassembled WGS sequence"/>
</dbReference>
<sequence length="140" mass="16018">MDYSYESQGRTPKSIAALVAMVFILIGLDYIGTVWWIIVIVAMITLPAAIDVFVNATARLELNDSQLFWKNRSQEVTIPLHEIEKIRLDGRMDMSVRVSVVLNDGRKLRMPYDAMPPHKELEAALQARDVRTERHAFTVF</sequence>
<protein>
    <recommendedName>
        <fullName evidence="4">PH domain-containing protein</fullName>
    </recommendedName>
</protein>
<proteinExistence type="predicted"/>
<keyword evidence="3" id="KW-1185">Reference proteome</keyword>
<keyword evidence="1" id="KW-1133">Transmembrane helix</keyword>
<feature type="transmembrane region" description="Helical" evidence="1">
    <location>
        <begin position="12"/>
        <end position="28"/>
    </location>
</feature>
<keyword evidence="1" id="KW-0472">Membrane</keyword>
<gene>
    <name evidence="2" type="ORF">WG622_04015</name>
</gene>
<evidence type="ECO:0008006" key="4">
    <source>
        <dbReference type="Google" id="ProtNLM"/>
    </source>
</evidence>
<reference evidence="2 3" key="1">
    <citation type="submission" date="2024-03" db="EMBL/GenBank/DDBJ databases">
        <title>Cognatishimia coralii sp. nov., a marine bacterium isolated from coral surrounding seawater.</title>
        <authorList>
            <person name="Liu X."/>
            <person name="Liu S."/>
            <person name="Sun H."/>
            <person name="Zhang Y."/>
        </authorList>
    </citation>
    <scope>NUCLEOTIDE SEQUENCE [LARGE SCALE GENOMIC DNA]</scope>
    <source>
        <strain evidence="2 3">D5M38</strain>
    </source>
</reference>
<dbReference type="RefSeq" id="WP_339402393.1">
    <property type="nucleotide sequence ID" value="NZ_JBBGAZ010000001.1"/>
</dbReference>
<evidence type="ECO:0000256" key="1">
    <source>
        <dbReference type="SAM" id="Phobius"/>
    </source>
</evidence>
<evidence type="ECO:0000313" key="3">
    <source>
        <dbReference type="Proteomes" id="UP001368270"/>
    </source>
</evidence>
<comment type="caution">
    <text evidence="2">The sequence shown here is derived from an EMBL/GenBank/DDBJ whole genome shotgun (WGS) entry which is preliminary data.</text>
</comment>